<proteinExistence type="predicted"/>
<evidence type="ECO:0000313" key="2">
    <source>
        <dbReference type="EMBL" id="OES30468.1"/>
    </source>
</evidence>
<feature type="transmembrane region" description="Helical" evidence="1">
    <location>
        <begin position="120"/>
        <end position="141"/>
    </location>
</feature>
<dbReference type="AlphaFoldDB" id="A0AB36FPW2"/>
<feature type="transmembrane region" description="Helical" evidence="1">
    <location>
        <begin position="269"/>
        <end position="285"/>
    </location>
</feature>
<keyword evidence="1" id="KW-0812">Transmembrane</keyword>
<protein>
    <submittedName>
        <fullName evidence="2">Uncharacterized protein</fullName>
    </submittedName>
</protein>
<organism evidence="2 3">
    <name type="scientific">Alteromonas macleodii</name>
    <name type="common">Pseudoalteromonas macleodii</name>
    <dbReference type="NCBI Taxonomy" id="28108"/>
    <lineage>
        <taxon>Bacteria</taxon>
        <taxon>Pseudomonadati</taxon>
        <taxon>Pseudomonadota</taxon>
        <taxon>Gammaproteobacteria</taxon>
        <taxon>Alteromonadales</taxon>
        <taxon>Alteromonadaceae</taxon>
        <taxon>Alteromonas/Salinimonas group</taxon>
        <taxon>Alteromonas</taxon>
    </lineage>
</organism>
<accession>A0AB36FPW2</accession>
<keyword evidence="1" id="KW-0472">Membrane</keyword>
<keyword evidence="1" id="KW-1133">Transmembrane helix</keyword>
<name>A0AB36FPW2_ALTMA</name>
<gene>
    <name evidence="2" type="ORF">BFV95_3006</name>
</gene>
<reference evidence="2 3" key="1">
    <citation type="submission" date="2016-09" db="EMBL/GenBank/DDBJ databases">
        <title>Draft Genome Sequence of four Alteromonas macleodii strains isolated from copper coupons and grown long-term at elevated copper levels.</title>
        <authorList>
            <person name="Cusick K."/>
            <person name="Dale J."/>
            <person name="Little B."/>
            <person name="Biffinger J."/>
        </authorList>
    </citation>
    <scope>NUCLEOTIDE SEQUENCE [LARGE SCALE GENOMIC DNA]</scope>
    <source>
        <strain evidence="2 3">KCP01</strain>
    </source>
</reference>
<evidence type="ECO:0000256" key="1">
    <source>
        <dbReference type="SAM" id="Phobius"/>
    </source>
</evidence>
<dbReference type="EMBL" id="MIPY01000020">
    <property type="protein sequence ID" value="OES30468.1"/>
    <property type="molecule type" value="Genomic_DNA"/>
</dbReference>
<comment type="caution">
    <text evidence="2">The sequence shown here is derived from an EMBL/GenBank/DDBJ whole genome shotgun (WGS) entry which is preliminary data.</text>
</comment>
<keyword evidence="3" id="KW-1185">Reference proteome</keyword>
<sequence length="306" mass="35795">MLVAYFSKHICPDRFSLTNEEAKKNDFYEVHIYVPDASNNEIAKIPRENYGALSIKCEFMPIKNASRWGDILAGKIRNTGSVEFSEGLLSSDYLRYSKIDVNYYFGYWNFREQDCSISTLIYLFILRSVKLVYLSIIKYSLVRYFRKLRSRQKLRSPLKSKYEIYEALMNNDNVLSNGSFTKSELSNALFGKHYVGEYLVYKKVSKSLNWILDACIDDGEMRKVGNQEDPLYEIKGKGIHYFTLTKEHLKNEEANKLIQRQQISIQKRMVWLTVFLVIGTFLSAIDKSEQIITFMTGFMVWFNSLI</sequence>
<dbReference type="Proteomes" id="UP000095392">
    <property type="component" value="Unassembled WGS sequence"/>
</dbReference>
<evidence type="ECO:0000313" key="3">
    <source>
        <dbReference type="Proteomes" id="UP000095392"/>
    </source>
</evidence>